<sequence length="364" mass="37958">MAILHSAQAVELTVYKGSGSTFWSNASGSITAKHSGSTDATGANNWAFRWNLVPDTNMSTNCGSSSYGFVDIAGFGMPPKVGMKITDDIILYFTQGNLKSSLTVTVPQRPEATASLNVDGTMSNLINSRSGYSQRLCASLPNNTAVKEGATVKASLTSGKLAVYVNKSAKPGSYNIPAVYLVADTKSTSSVLVAAGGTLIVKYPQLSCTVSTPPKIDFGKVNIWDWEGNTSGTPGGNRRDVLGMIDGSFTINCTGDAGVHAPAKLTLDGIVQAYSNDLGMTMNATGEIAPATVRASIKSIYAPCSSNGISFGTGNVTPPANEVKLEELTVGKNVIPYRFSLCSRGEGFKSGAASGSATIKIDWE</sequence>
<gene>
    <name evidence="1" type="ORF">MNY72_03345</name>
</gene>
<dbReference type="AlphaFoldDB" id="A0A9Q8V3X0"/>
<evidence type="ECO:0008006" key="3">
    <source>
        <dbReference type="Google" id="ProtNLM"/>
    </source>
</evidence>
<dbReference type="RefSeq" id="WP_241542406.1">
    <property type="nucleotide sequence ID" value="NZ_CAWQWN010000001.1"/>
</dbReference>
<evidence type="ECO:0000313" key="1">
    <source>
        <dbReference type="EMBL" id="UNH31370.1"/>
    </source>
</evidence>
<accession>A0A9Q8V3X0</accession>
<proteinExistence type="predicted"/>
<protein>
    <recommendedName>
        <fullName evidence="3">Fimbrial protein</fullName>
    </recommendedName>
</protein>
<dbReference type="EMBL" id="CP093245">
    <property type="protein sequence ID" value="UNH31370.1"/>
    <property type="molecule type" value="Genomic_DNA"/>
</dbReference>
<reference evidence="1" key="1">
    <citation type="submission" date="2022-03" db="EMBL/GenBank/DDBJ databases">
        <title>ESBL-producing Moellerella wisconsensis and Escherichia marmotae isolated from wild game meat.</title>
        <authorList>
            <person name="Biggel M."/>
        </authorList>
    </citation>
    <scope>NUCLEOTIDE SEQUENCE</scope>
    <source>
        <strain evidence="1">W51</strain>
    </source>
</reference>
<dbReference type="Proteomes" id="UP000829116">
    <property type="component" value="Chromosome"/>
</dbReference>
<evidence type="ECO:0000313" key="2">
    <source>
        <dbReference type="Proteomes" id="UP000829116"/>
    </source>
</evidence>
<organism evidence="1 2">
    <name type="scientific">Moellerella wisconsensis</name>
    <dbReference type="NCBI Taxonomy" id="158849"/>
    <lineage>
        <taxon>Bacteria</taxon>
        <taxon>Pseudomonadati</taxon>
        <taxon>Pseudomonadota</taxon>
        <taxon>Gammaproteobacteria</taxon>
        <taxon>Enterobacterales</taxon>
        <taxon>Morganellaceae</taxon>
        <taxon>Moellerella</taxon>
    </lineage>
</organism>
<name>A0A9Q8V3X0_9GAMM</name>